<dbReference type="InterPro" id="IPR016143">
    <property type="entry name" value="Citrate_synth-like_sm_a-sub"/>
</dbReference>
<dbReference type="InterPro" id="IPR009061">
    <property type="entry name" value="DNA-bd_dom_put_sf"/>
</dbReference>
<dbReference type="GO" id="GO:0005829">
    <property type="term" value="C:cytosol"/>
    <property type="evidence" value="ECO:0007669"/>
    <property type="project" value="TreeGrafter"/>
</dbReference>
<dbReference type="Proteomes" id="UP000199391">
    <property type="component" value="Unassembled WGS sequence"/>
</dbReference>
<dbReference type="GO" id="GO:0006099">
    <property type="term" value="P:tricarboxylic acid cycle"/>
    <property type="evidence" value="ECO:0007669"/>
    <property type="project" value="UniProtKB-UniPathway"/>
</dbReference>
<feature type="domain" description="Helix-turn-helix" evidence="5">
    <location>
        <begin position="6"/>
        <end position="55"/>
    </location>
</feature>
<dbReference type="GO" id="GO:0036440">
    <property type="term" value="F:citrate synthase activity"/>
    <property type="evidence" value="ECO:0007669"/>
    <property type="project" value="UniProtKB-EC"/>
</dbReference>
<dbReference type="InterPro" id="IPR036969">
    <property type="entry name" value="Citrate_synthase_sf"/>
</dbReference>
<keyword evidence="7" id="KW-1185">Reference proteome</keyword>
<dbReference type="InterPro" id="IPR002020">
    <property type="entry name" value="Citrate_synthase"/>
</dbReference>
<dbReference type="OrthoDB" id="9800864at2"/>
<accession>A0A1I7JRB6</accession>
<evidence type="ECO:0000256" key="4">
    <source>
        <dbReference type="ARBA" id="ARBA00022679"/>
    </source>
</evidence>
<dbReference type="PANTHER" id="PTHR11739:SF4">
    <property type="entry name" value="CITRATE SYNTHASE, PEROXISOMAL"/>
    <property type="match status" value="1"/>
</dbReference>
<gene>
    <name evidence="6" type="ORF">SAMN05216552_1012179</name>
</gene>
<dbReference type="Gene3D" id="1.10.1660.10">
    <property type="match status" value="1"/>
</dbReference>
<reference evidence="7" key="1">
    <citation type="submission" date="2016-10" db="EMBL/GenBank/DDBJ databases">
        <authorList>
            <person name="Varghese N."/>
            <person name="Submissions S."/>
        </authorList>
    </citation>
    <scope>NUCLEOTIDE SEQUENCE [LARGE SCALE GENOMIC DNA]</scope>
    <source>
        <strain evidence="7">CGMCC 1.11014</strain>
    </source>
</reference>
<proteinExistence type="inferred from homology"/>
<evidence type="ECO:0000256" key="1">
    <source>
        <dbReference type="ARBA" id="ARBA00004751"/>
    </source>
</evidence>
<protein>
    <recommendedName>
        <fullName evidence="3">citrate synthase (unknown stereospecificity)</fullName>
        <ecNumber evidence="3">2.3.3.16</ecNumber>
    </recommendedName>
</protein>
<dbReference type="InterPro" id="IPR041657">
    <property type="entry name" value="HTH_17"/>
</dbReference>
<comment type="pathway">
    <text evidence="1">Carbohydrate metabolism; tricarboxylic acid cycle; isocitrate from oxaloacetate: step 1/2.</text>
</comment>
<keyword evidence="4" id="KW-0808">Transferase</keyword>
<evidence type="ECO:0000313" key="6">
    <source>
        <dbReference type="EMBL" id="SFU87712.1"/>
    </source>
</evidence>
<dbReference type="CDD" id="cd06102">
    <property type="entry name" value="citrate_synt_like_2"/>
    <property type="match status" value="1"/>
</dbReference>
<dbReference type="GO" id="GO:0005975">
    <property type="term" value="P:carbohydrate metabolic process"/>
    <property type="evidence" value="ECO:0007669"/>
    <property type="project" value="TreeGrafter"/>
</dbReference>
<dbReference type="STRING" id="1035707.SAMN05216552_1012179"/>
<dbReference type="Gene3D" id="1.10.580.10">
    <property type="entry name" value="Citrate Synthase, domain 1"/>
    <property type="match status" value="1"/>
</dbReference>
<dbReference type="AlphaFoldDB" id="A0A1I7JRB6"/>
<dbReference type="Gene3D" id="1.10.230.10">
    <property type="entry name" value="Cytochrome P450-Terp, domain 2"/>
    <property type="match status" value="1"/>
</dbReference>
<dbReference type="SUPFAM" id="SSF48256">
    <property type="entry name" value="Citrate synthase"/>
    <property type="match status" value="1"/>
</dbReference>
<dbReference type="UniPathway" id="UPA00223">
    <property type="reaction ID" value="UER00717"/>
</dbReference>
<dbReference type="EMBL" id="FPBO01000012">
    <property type="protein sequence ID" value="SFU87712.1"/>
    <property type="molecule type" value="Genomic_DNA"/>
</dbReference>
<comment type="similarity">
    <text evidence="2">Belongs to the citrate synthase family.</text>
</comment>
<evidence type="ECO:0000259" key="5">
    <source>
        <dbReference type="Pfam" id="PF12728"/>
    </source>
</evidence>
<evidence type="ECO:0000256" key="2">
    <source>
        <dbReference type="ARBA" id="ARBA00010566"/>
    </source>
</evidence>
<dbReference type="RefSeq" id="WP_093556364.1">
    <property type="nucleotide sequence ID" value="NZ_FPBO01000012.1"/>
</dbReference>
<dbReference type="Pfam" id="PF00285">
    <property type="entry name" value="Citrate_synt"/>
    <property type="match status" value="1"/>
</dbReference>
<evidence type="ECO:0000313" key="7">
    <source>
        <dbReference type="Proteomes" id="UP000199391"/>
    </source>
</evidence>
<evidence type="ECO:0000256" key="3">
    <source>
        <dbReference type="ARBA" id="ARBA00012972"/>
    </source>
</evidence>
<dbReference type="Pfam" id="PF12728">
    <property type="entry name" value="HTH_17"/>
    <property type="match status" value="1"/>
</dbReference>
<name>A0A1I7JRB6_9BURK</name>
<organism evidence="6 7">
    <name type="scientific">Pseudoduganella namucuonensis</name>
    <dbReference type="NCBI Taxonomy" id="1035707"/>
    <lineage>
        <taxon>Bacteria</taxon>
        <taxon>Pseudomonadati</taxon>
        <taxon>Pseudomonadota</taxon>
        <taxon>Betaproteobacteria</taxon>
        <taxon>Burkholderiales</taxon>
        <taxon>Oxalobacteraceae</taxon>
        <taxon>Telluria group</taxon>
        <taxon>Pseudoduganella</taxon>
    </lineage>
</organism>
<dbReference type="PANTHER" id="PTHR11739">
    <property type="entry name" value="CITRATE SYNTHASE"/>
    <property type="match status" value="1"/>
</dbReference>
<dbReference type="SUPFAM" id="SSF46955">
    <property type="entry name" value="Putative DNA-binding domain"/>
    <property type="match status" value="1"/>
</dbReference>
<sequence>MSDTITAKEAAAILGVSLPTLYAYVSRGLLASSADGGNRARTYAREEVLRLAARKADGKRAGHAVQAAMSWGVPVLESRISLIADGKLYYRGRDACELAATATLEQTAAILWDDGQGSPHAGCGECGTELATLPAALRAATAALRPVERAMALLPVLAGARRDIHSPARLLRMLAAALLNADIDEAPLHAQLARAWQAGEAGTEALRVAMVVLADHELNNSAFTVRCVASTGAALPAVLCAGLAALSGREHGGHYLIARKTIEAELAAPGSVRPPAMEPGFGHPLYPDGDPRAVRILGMLRTVPGSEPILALADRAAGVGTGWENSAHVDSAHVNSDYALAALELALGLPPQAGMTLFALSRCAGWLAHAAEQARDGRMIRPRARYIGKPAGSGA</sequence>
<dbReference type="EC" id="2.3.3.16" evidence="3"/>
<dbReference type="InterPro" id="IPR016142">
    <property type="entry name" value="Citrate_synth-like_lrg_a-sub"/>
</dbReference>